<dbReference type="AlphaFoldDB" id="A0A1I0CLY0"/>
<evidence type="ECO:0000313" key="4">
    <source>
        <dbReference type="Proteomes" id="UP000324021"/>
    </source>
</evidence>
<dbReference type="SFLD" id="SFLDG01129">
    <property type="entry name" value="C1.5:_HAD__Beta-PGM__Phosphata"/>
    <property type="match status" value="1"/>
</dbReference>
<dbReference type="RefSeq" id="WP_092931110.1">
    <property type="nucleotide sequence ID" value="NZ_FMZP01000004.1"/>
</dbReference>
<name>A0A1I0CLY0_9EURY</name>
<evidence type="ECO:0000313" key="3">
    <source>
        <dbReference type="Proteomes" id="UP000199320"/>
    </source>
</evidence>
<dbReference type="InterPro" id="IPR050155">
    <property type="entry name" value="HAD-like_hydrolase_sf"/>
</dbReference>
<dbReference type="Proteomes" id="UP000199320">
    <property type="component" value="Unassembled WGS sequence"/>
</dbReference>
<dbReference type="EMBL" id="FMZP01000004">
    <property type="protein sequence ID" value="SDC46628.1"/>
    <property type="molecule type" value="Genomic_DNA"/>
</dbReference>
<gene>
    <name evidence="2" type="ORF">SAMN04488694_104208</name>
    <name evidence="1" type="ORF">SAMN05192552_100494</name>
</gene>
<proteinExistence type="predicted"/>
<dbReference type="InterPro" id="IPR023214">
    <property type="entry name" value="HAD_sf"/>
</dbReference>
<dbReference type="PANTHER" id="PTHR43434">
    <property type="entry name" value="PHOSPHOGLYCOLATE PHOSPHATASE"/>
    <property type="match status" value="1"/>
</dbReference>
<protein>
    <submittedName>
        <fullName evidence="2">Phosphoglycolate phosphatase</fullName>
    </submittedName>
</protein>
<dbReference type="SFLD" id="SFLDS00003">
    <property type="entry name" value="Haloacid_Dehalogenase"/>
    <property type="match status" value="1"/>
</dbReference>
<dbReference type="Gene3D" id="3.40.50.1000">
    <property type="entry name" value="HAD superfamily/HAD-like"/>
    <property type="match status" value="1"/>
</dbReference>
<dbReference type="InterPro" id="IPR036412">
    <property type="entry name" value="HAD-like_sf"/>
</dbReference>
<dbReference type="STRING" id="392421.SAMN04488694_104208"/>
<dbReference type="EMBL" id="FOIC01000004">
    <property type="protein sequence ID" value="SET19991.1"/>
    <property type="molecule type" value="Genomic_DNA"/>
</dbReference>
<sequence>MTGYDAVVYDLDGTLVELDVDWDAVAVDVREIYHRANIEPPGNGLWGMLEAASDVGLATDVESAIAAHEHDGARTSARLAHADELLERALPAGVCSLNCEQACRIALEEHALNPAVDAVVGRDTVETWKPDPEPLLATVRRLDADPDRALFVGDSARDQRTAERAGVDFEYVGEGPSGV</sequence>
<dbReference type="InterPro" id="IPR023198">
    <property type="entry name" value="PGP-like_dom2"/>
</dbReference>
<dbReference type="Pfam" id="PF13419">
    <property type="entry name" value="HAD_2"/>
    <property type="match status" value="1"/>
</dbReference>
<dbReference type="SUPFAM" id="SSF56784">
    <property type="entry name" value="HAD-like"/>
    <property type="match status" value="1"/>
</dbReference>
<dbReference type="GO" id="GO:0008967">
    <property type="term" value="F:phosphoglycolate phosphatase activity"/>
    <property type="evidence" value="ECO:0007669"/>
    <property type="project" value="TreeGrafter"/>
</dbReference>
<dbReference type="InterPro" id="IPR041492">
    <property type="entry name" value="HAD_2"/>
</dbReference>
<reference evidence="3 4" key="2">
    <citation type="submission" date="2016-10" db="EMBL/GenBank/DDBJ databases">
        <authorList>
            <person name="Varghese N."/>
            <person name="Submissions S."/>
        </authorList>
    </citation>
    <scope>NUCLEOTIDE SEQUENCE [LARGE SCALE GENOMIC DNA]</scope>
    <source>
        <strain evidence="1 4">CDM_1</strain>
        <strain evidence="3">CDM_6</strain>
    </source>
</reference>
<organism evidence="2 3">
    <name type="scientific">Natrinema hispanicum</name>
    <dbReference type="NCBI Taxonomy" id="392421"/>
    <lineage>
        <taxon>Archaea</taxon>
        <taxon>Methanobacteriati</taxon>
        <taxon>Methanobacteriota</taxon>
        <taxon>Stenosarchaea group</taxon>
        <taxon>Halobacteria</taxon>
        <taxon>Halobacteriales</taxon>
        <taxon>Natrialbaceae</taxon>
        <taxon>Natrinema</taxon>
    </lineage>
</organism>
<evidence type="ECO:0000313" key="2">
    <source>
        <dbReference type="EMBL" id="SET19991.1"/>
    </source>
</evidence>
<dbReference type="PANTHER" id="PTHR43434:SF1">
    <property type="entry name" value="PHOSPHOGLYCOLATE PHOSPHATASE"/>
    <property type="match status" value="1"/>
</dbReference>
<dbReference type="Gene3D" id="1.10.150.240">
    <property type="entry name" value="Putative phosphatase, domain 2"/>
    <property type="match status" value="1"/>
</dbReference>
<dbReference type="OrthoDB" id="212720at2157"/>
<accession>A0A1I0CLY0</accession>
<reference evidence="2" key="1">
    <citation type="submission" date="2016-10" db="EMBL/GenBank/DDBJ databases">
        <authorList>
            <person name="de Groot N.N."/>
        </authorList>
    </citation>
    <scope>NUCLEOTIDE SEQUENCE [LARGE SCALE GENOMIC DNA]</scope>
    <source>
        <strain evidence="2">CDM_6</strain>
    </source>
</reference>
<keyword evidence="3" id="KW-1185">Reference proteome</keyword>
<dbReference type="GO" id="GO:0006281">
    <property type="term" value="P:DNA repair"/>
    <property type="evidence" value="ECO:0007669"/>
    <property type="project" value="TreeGrafter"/>
</dbReference>
<dbReference type="Proteomes" id="UP000324021">
    <property type="component" value="Unassembled WGS sequence"/>
</dbReference>
<evidence type="ECO:0000313" key="1">
    <source>
        <dbReference type="EMBL" id="SDC46628.1"/>
    </source>
</evidence>